<dbReference type="KEGG" id="nfl:COO91_04632"/>
<evidence type="ECO:0000313" key="2">
    <source>
        <dbReference type="Proteomes" id="UP000232003"/>
    </source>
</evidence>
<keyword evidence="2" id="KW-1185">Reference proteome</keyword>
<reference evidence="1 2" key="1">
    <citation type="submission" date="2017-11" db="EMBL/GenBank/DDBJ databases">
        <title>Complete genome of a free-living desiccation-tolerant cyanobacterium and its photosynthetic adaptation to extreme terrestrial habitat.</title>
        <authorList>
            <person name="Shang J."/>
        </authorList>
    </citation>
    <scope>NUCLEOTIDE SEQUENCE [LARGE SCALE GENOMIC DNA]</scope>
    <source>
        <strain evidence="1 2">CCNUN1</strain>
    </source>
</reference>
<protein>
    <submittedName>
        <fullName evidence="1">Uncharacterized protein</fullName>
    </submittedName>
</protein>
<evidence type="ECO:0000313" key="1">
    <source>
        <dbReference type="EMBL" id="AUB38660.1"/>
    </source>
</evidence>
<dbReference type="EMBL" id="CP024785">
    <property type="protein sequence ID" value="AUB38660.1"/>
    <property type="molecule type" value="Genomic_DNA"/>
</dbReference>
<dbReference type="Proteomes" id="UP000232003">
    <property type="component" value="Chromosome"/>
</dbReference>
<gene>
    <name evidence="1" type="ORF">COO91_04632</name>
</gene>
<sequence>MLLIKSMNFLYPKGAKETISNIKFLNFTLLFSNAEKKRWTNNEW</sequence>
<accession>A0A2K8STJ2</accession>
<organism evidence="1 2">
    <name type="scientific">Nostoc flagelliforme CCNUN1</name>
    <dbReference type="NCBI Taxonomy" id="2038116"/>
    <lineage>
        <taxon>Bacteria</taxon>
        <taxon>Bacillati</taxon>
        <taxon>Cyanobacteriota</taxon>
        <taxon>Cyanophyceae</taxon>
        <taxon>Nostocales</taxon>
        <taxon>Nostocaceae</taxon>
        <taxon>Nostoc</taxon>
    </lineage>
</organism>
<proteinExistence type="predicted"/>
<dbReference type="AlphaFoldDB" id="A0A2K8STJ2"/>
<name>A0A2K8STJ2_9NOSO</name>